<dbReference type="Gene3D" id="3.40.50.20">
    <property type="match status" value="1"/>
</dbReference>
<evidence type="ECO:0000259" key="5">
    <source>
        <dbReference type="PROSITE" id="PS50975"/>
    </source>
</evidence>
<dbReference type="GO" id="GO:0016879">
    <property type="term" value="F:ligase activity, forming carbon-nitrogen bonds"/>
    <property type="evidence" value="ECO:0007669"/>
    <property type="project" value="TreeGrafter"/>
</dbReference>
<evidence type="ECO:0000256" key="1">
    <source>
        <dbReference type="ARBA" id="ARBA00022723"/>
    </source>
</evidence>
<feature type="domain" description="ATP-grasp" evidence="5">
    <location>
        <begin position="96"/>
        <end position="282"/>
    </location>
</feature>
<evidence type="ECO:0000313" key="6">
    <source>
        <dbReference type="EMBL" id="MDR7275437.1"/>
    </source>
</evidence>
<dbReference type="SUPFAM" id="SSF52440">
    <property type="entry name" value="PreATP-grasp domain"/>
    <property type="match status" value="1"/>
</dbReference>
<gene>
    <name evidence="6" type="ORF">J2S41_002215</name>
</gene>
<evidence type="ECO:0000256" key="2">
    <source>
        <dbReference type="ARBA" id="ARBA00022741"/>
    </source>
</evidence>
<dbReference type="Gene3D" id="3.30.1490.20">
    <property type="entry name" value="ATP-grasp fold, A domain"/>
    <property type="match status" value="1"/>
</dbReference>
<dbReference type="InterPro" id="IPR013651">
    <property type="entry name" value="ATP-grasp_RimK-type"/>
</dbReference>
<dbReference type="GO" id="GO:0005737">
    <property type="term" value="C:cytoplasm"/>
    <property type="evidence" value="ECO:0007669"/>
    <property type="project" value="TreeGrafter"/>
</dbReference>
<comment type="caution">
    <text evidence="6">The sequence shown here is derived from an EMBL/GenBank/DDBJ whole genome shotgun (WGS) entry which is preliminary data.</text>
</comment>
<keyword evidence="2 4" id="KW-0547">Nucleotide-binding</keyword>
<dbReference type="Pfam" id="PF22626">
    <property type="entry name" value="LysX_preATP_grasp"/>
    <property type="match status" value="1"/>
</dbReference>
<dbReference type="Gene3D" id="3.30.470.20">
    <property type="entry name" value="ATP-grasp fold, B domain"/>
    <property type="match status" value="1"/>
</dbReference>
<evidence type="ECO:0000313" key="7">
    <source>
        <dbReference type="Proteomes" id="UP001183643"/>
    </source>
</evidence>
<dbReference type="InterPro" id="IPR016185">
    <property type="entry name" value="PreATP-grasp_dom_sf"/>
</dbReference>
<name>A0AAE3YLY3_9ACTN</name>
<dbReference type="PANTHER" id="PTHR21621:SF0">
    <property type="entry name" value="BETA-CITRYLGLUTAMATE SYNTHASE B-RELATED"/>
    <property type="match status" value="1"/>
</dbReference>
<dbReference type="EC" id="6.3.2.43" evidence="6"/>
<dbReference type="Proteomes" id="UP001183643">
    <property type="component" value="Unassembled WGS sequence"/>
</dbReference>
<dbReference type="InterPro" id="IPR013815">
    <property type="entry name" value="ATP_grasp_subdomain_1"/>
</dbReference>
<reference evidence="6" key="1">
    <citation type="submission" date="2023-07" db="EMBL/GenBank/DDBJ databases">
        <title>Sequencing the genomes of 1000 actinobacteria strains.</title>
        <authorList>
            <person name="Klenk H.-P."/>
        </authorList>
    </citation>
    <scope>NUCLEOTIDE SEQUENCE</scope>
    <source>
        <strain evidence="6">DSM 44707</strain>
    </source>
</reference>
<organism evidence="6 7">
    <name type="scientific">Catenuloplanes atrovinosus</name>
    <dbReference type="NCBI Taxonomy" id="137266"/>
    <lineage>
        <taxon>Bacteria</taxon>
        <taxon>Bacillati</taxon>
        <taxon>Actinomycetota</taxon>
        <taxon>Actinomycetes</taxon>
        <taxon>Micromonosporales</taxon>
        <taxon>Micromonosporaceae</taxon>
        <taxon>Catenuloplanes</taxon>
    </lineage>
</organism>
<protein>
    <submittedName>
        <fullName evidence="6">[lysine-biosynthesis-protein LysW]--L-2-aminoadipate ligase</fullName>
        <ecNumber evidence="6">6.3.2.43</ecNumber>
    </submittedName>
</protein>
<dbReference type="AlphaFoldDB" id="A0AAE3YLY3"/>
<evidence type="ECO:0000256" key="3">
    <source>
        <dbReference type="ARBA" id="ARBA00022840"/>
    </source>
</evidence>
<dbReference type="RefSeq" id="WP_310366379.1">
    <property type="nucleotide sequence ID" value="NZ_JAVDYB010000001.1"/>
</dbReference>
<keyword evidence="7" id="KW-1185">Reference proteome</keyword>
<sequence>MTGAATDVLLSVTVLRPEERRLLDALRAQGLSAEPVLPPDLAGVLARRDTPPTLAWIRNLSHREALSTARLLERAGIATVNAASAIEVCGDKGLQALLFARHGIPHPATLHAFTHEQVRDAVEQLGWPVVVKPPSGSWGRGVTRLSSEGELEAWTGGRESADAAGKLFPVLVQRYVDKPDHDLRVVVVGERPVVAFRRRSAHWRTNTHLGARVERAEITPDIDGLCADVVSALGPGFYGVDLLENRSTGELAVLEVNANPEFARSSEVHGVDVAAHCAAYAASVVRSGMVLAG</sequence>
<dbReference type="InterPro" id="IPR054562">
    <property type="entry name" value="LysX/ArgX_preATP_grasp"/>
</dbReference>
<dbReference type="InterPro" id="IPR004666">
    <property type="entry name" value="Rp_bS6_RimK/Lys_biosynth_LsyX"/>
</dbReference>
<dbReference type="InterPro" id="IPR011761">
    <property type="entry name" value="ATP-grasp"/>
</dbReference>
<dbReference type="EMBL" id="JAVDYB010000001">
    <property type="protein sequence ID" value="MDR7275437.1"/>
    <property type="molecule type" value="Genomic_DNA"/>
</dbReference>
<dbReference type="SUPFAM" id="SSF56059">
    <property type="entry name" value="Glutathione synthetase ATP-binding domain-like"/>
    <property type="match status" value="1"/>
</dbReference>
<proteinExistence type="predicted"/>
<dbReference type="NCBIfam" id="TIGR00768">
    <property type="entry name" value="rimK_fam"/>
    <property type="match status" value="1"/>
</dbReference>
<dbReference type="GO" id="GO:0005524">
    <property type="term" value="F:ATP binding"/>
    <property type="evidence" value="ECO:0007669"/>
    <property type="project" value="UniProtKB-UniRule"/>
</dbReference>
<dbReference type="GO" id="GO:0046872">
    <property type="term" value="F:metal ion binding"/>
    <property type="evidence" value="ECO:0007669"/>
    <property type="project" value="UniProtKB-KW"/>
</dbReference>
<keyword evidence="3 4" id="KW-0067">ATP-binding</keyword>
<dbReference type="PROSITE" id="PS50975">
    <property type="entry name" value="ATP_GRASP"/>
    <property type="match status" value="1"/>
</dbReference>
<keyword evidence="1" id="KW-0479">Metal-binding</keyword>
<dbReference type="PANTHER" id="PTHR21621">
    <property type="entry name" value="RIBOSOMAL PROTEIN S6 MODIFICATION PROTEIN"/>
    <property type="match status" value="1"/>
</dbReference>
<accession>A0AAE3YLY3</accession>
<dbReference type="Pfam" id="PF08443">
    <property type="entry name" value="RimK"/>
    <property type="match status" value="1"/>
</dbReference>
<keyword evidence="6" id="KW-0436">Ligase</keyword>
<evidence type="ECO:0000256" key="4">
    <source>
        <dbReference type="PROSITE-ProRule" id="PRU00409"/>
    </source>
</evidence>